<keyword evidence="3" id="KW-1185">Reference proteome</keyword>
<dbReference type="InParanoid" id="B7PK85"/>
<evidence type="ECO:0000313" key="1">
    <source>
        <dbReference type="EMBL" id="EEC07007.1"/>
    </source>
</evidence>
<dbReference type="AlphaFoldDB" id="B7PK85"/>
<dbReference type="EnsemblMetazoa" id="ISCW024212-RA">
    <property type="protein sequence ID" value="ISCW024212-PA"/>
    <property type="gene ID" value="ISCW024212"/>
</dbReference>
<dbReference type="EMBL" id="ABJB010229266">
    <property type="status" value="NOT_ANNOTATED_CDS"/>
    <property type="molecule type" value="Genomic_DNA"/>
</dbReference>
<gene>
    <name evidence="1" type="ORF">IscW_ISCW024212</name>
</gene>
<dbReference type="EMBL" id="DS731465">
    <property type="protein sequence ID" value="EEC07007.1"/>
    <property type="molecule type" value="Genomic_DNA"/>
</dbReference>
<name>B7PK85_IXOSC</name>
<dbReference type="VEuPathDB" id="VectorBase:ISCI024212"/>
<dbReference type="PaxDb" id="6945-B7PK85"/>
<organism>
    <name type="scientific">Ixodes scapularis</name>
    <name type="common">Black-legged tick</name>
    <name type="synonym">Deer tick</name>
    <dbReference type="NCBI Taxonomy" id="6945"/>
    <lineage>
        <taxon>Eukaryota</taxon>
        <taxon>Metazoa</taxon>
        <taxon>Ecdysozoa</taxon>
        <taxon>Arthropoda</taxon>
        <taxon>Chelicerata</taxon>
        <taxon>Arachnida</taxon>
        <taxon>Acari</taxon>
        <taxon>Parasitiformes</taxon>
        <taxon>Ixodida</taxon>
        <taxon>Ixodoidea</taxon>
        <taxon>Ixodidae</taxon>
        <taxon>Ixodinae</taxon>
        <taxon>Ixodes</taxon>
    </lineage>
</organism>
<dbReference type="HOGENOM" id="CLU_2815296_0_0_1"/>
<proteinExistence type="predicted"/>
<reference evidence="2" key="2">
    <citation type="submission" date="2020-05" db="UniProtKB">
        <authorList>
            <consortium name="EnsemblMetazoa"/>
        </authorList>
    </citation>
    <scope>IDENTIFICATION</scope>
    <source>
        <strain evidence="2">wikel</strain>
    </source>
</reference>
<reference evidence="1 3" key="1">
    <citation type="submission" date="2008-03" db="EMBL/GenBank/DDBJ databases">
        <title>Annotation of Ixodes scapularis.</title>
        <authorList>
            <consortium name="Ixodes scapularis Genome Project Consortium"/>
            <person name="Caler E."/>
            <person name="Hannick L.I."/>
            <person name="Bidwell S."/>
            <person name="Joardar V."/>
            <person name="Thiagarajan M."/>
            <person name="Amedeo P."/>
            <person name="Galinsky K.J."/>
            <person name="Schobel S."/>
            <person name="Inman J."/>
            <person name="Hostetler J."/>
            <person name="Miller J."/>
            <person name="Hammond M."/>
            <person name="Megy K."/>
            <person name="Lawson D."/>
            <person name="Kodira C."/>
            <person name="Sutton G."/>
            <person name="Meyer J."/>
            <person name="Hill C.A."/>
            <person name="Birren B."/>
            <person name="Nene V."/>
            <person name="Collins F."/>
            <person name="Alarcon-Chaidez F."/>
            <person name="Wikel S."/>
            <person name="Strausberg R."/>
        </authorList>
    </citation>
    <scope>NUCLEOTIDE SEQUENCE [LARGE SCALE GENOMIC DNA]</scope>
    <source>
        <strain evidence="3">Wikel</strain>
        <strain evidence="1">Wikel colony</strain>
    </source>
</reference>
<protein>
    <submittedName>
        <fullName evidence="1 2">Uncharacterized protein</fullName>
    </submittedName>
</protein>
<evidence type="ECO:0000313" key="2">
    <source>
        <dbReference type="EnsemblMetazoa" id="ISCW024212-PA"/>
    </source>
</evidence>
<dbReference type="Proteomes" id="UP000001555">
    <property type="component" value="Unassembled WGS sequence"/>
</dbReference>
<sequence length="67" mass="7489">MFERKVTTQKGTAKRAQKVSTFKRKGGCGSLNYLSCGKNGAQKRKLPHKTCKRCINTEFTNLATHEA</sequence>
<dbReference type="VEuPathDB" id="VectorBase:ISCW024212"/>
<evidence type="ECO:0000313" key="3">
    <source>
        <dbReference type="Proteomes" id="UP000001555"/>
    </source>
</evidence>
<accession>B7PK85</accession>